<sequence length="193" mass="21577">MEESTIPSVTELSKAGVKFSATDLGILSINFDEKTSTFYLPTVNLDGNTEVVLRNLLAYEACNASGPLVFTRYTELMNGIIDTEDDAKFLREHGIISNQLKSDEEVANLWNGMSKSIRLTKVSFLDKVIEDVNKNYNGSWKVKVDNLMKHVPGSWQSITLVAVILILLLMILQAFCSVYNCAHSRRSHAKTIE</sequence>
<comment type="caution">
    <text evidence="2">The sequence shown here is derived from an EMBL/GenBank/DDBJ whole genome shotgun (WGS) entry which is preliminary data.</text>
</comment>
<accession>A0A8S0SP65</accession>
<dbReference type="PANTHER" id="PTHR31170:SF25">
    <property type="entry name" value="BNAA09G04570D PROTEIN"/>
    <property type="match status" value="1"/>
</dbReference>
<evidence type="ECO:0000313" key="2">
    <source>
        <dbReference type="EMBL" id="CAA2994343.1"/>
    </source>
</evidence>
<evidence type="ECO:0000313" key="3">
    <source>
        <dbReference type="Proteomes" id="UP000594638"/>
    </source>
</evidence>
<gene>
    <name evidence="2" type="ORF">OLEA9_A117584</name>
</gene>
<dbReference type="EMBL" id="CACTIH010005472">
    <property type="protein sequence ID" value="CAA2994343.1"/>
    <property type="molecule type" value="Genomic_DNA"/>
</dbReference>
<protein>
    <submittedName>
        <fullName evidence="2">UPF0481 At3g02645</fullName>
    </submittedName>
</protein>
<keyword evidence="3" id="KW-1185">Reference proteome</keyword>
<keyword evidence="1" id="KW-0472">Membrane</keyword>
<organism evidence="2 3">
    <name type="scientific">Olea europaea subsp. europaea</name>
    <dbReference type="NCBI Taxonomy" id="158383"/>
    <lineage>
        <taxon>Eukaryota</taxon>
        <taxon>Viridiplantae</taxon>
        <taxon>Streptophyta</taxon>
        <taxon>Embryophyta</taxon>
        <taxon>Tracheophyta</taxon>
        <taxon>Spermatophyta</taxon>
        <taxon>Magnoliopsida</taxon>
        <taxon>eudicotyledons</taxon>
        <taxon>Gunneridae</taxon>
        <taxon>Pentapetalae</taxon>
        <taxon>asterids</taxon>
        <taxon>lamiids</taxon>
        <taxon>Lamiales</taxon>
        <taxon>Oleaceae</taxon>
        <taxon>Oleeae</taxon>
        <taxon>Olea</taxon>
    </lineage>
</organism>
<reference evidence="2 3" key="1">
    <citation type="submission" date="2019-12" db="EMBL/GenBank/DDBJ databases">
        <authorList>
            <person name="Alioto T."/>
            <person name="Alioto T."/>
            <person name="Gomez Garrido J."/>
        </authorList>
    </citation>
    <scope>NUCLEOTIDE SEQUENCE [LARGE SCALE GENOMIC DNA]</scope>
</reference>
<feature type="transmembrane region" description="Helical" evidence="1">
    <location>
        <begin position="158"/>
        <end position="182"/>
    </location>
</feature>
<dbReference type="PANTHER" id="PTHR31170">
    <property type="entry name" value="BNAC04G53230D PROTEIN"/>
    <property type="match status" value="1"/>
</dbReference>
<proteinExistence type="predicted"/>
<name>A0A8S0SP65_OLEEU</name>
<dbReference type="Gramene" id="OE9A117584T1">
    <property type="protein sequence ID" value="OE9A117584C1"/>
    <property type="gene ID" value="OE9A117584"/>
</dbReference>
<keyword evidence="1" id="KW-0812">Transmembrane</keyword>
<keyword evidence="1" id="KW-1133">Transmembrane helix</keyword>
<dbReference type="Pfam" id="PF03140">
    <property type="entry name" value="DUF247"/>
    <property type="match status" value="1"/>
</dbReference>
<dbReference type="OrthoDB" id="912410at2759"/>
<dbReference type="AlphaFoldDB" id="A0A8S0SP65"/>
<dbReference type="InterPro" id="IPR004158">
    <property type="entry name" value="DUF247_pln"/>
</dbReference>
<dbReference type="Proteomes" id="UP000594638">
    <property type="component" value="Unassembled WGS sequence"/>
</dbReference>
<evidence type="ECO:0000256" key="1">
    <source>
        <dbReference type="SAM" id="Phobius"/>
    </source>
</evidence>